<dbReference type="Gene3D" id="3.60.20.40">
    <property type="match status" value="1"/>
</dbReference>
<protein>
    <recommendedName>
        <fullName evidence="6">Glutathione hydrolase proenzyme</fullName>
        <ecNumber evidence="6">2.3.2.2</ecNumber>
        <ecNumber evidence="6">3.4.19.13</ecNumber>
    </recommendedName>
    <component>
        <recommendedName>
            <fullName evidence="6">Glutathione hydrolase large chain</fullName>
        </recommendedName>
    </component>
    <component>
        <recommendedName>
            <fullName evidence="6">Glutathione hydrolase small chain</fullName>
        </recommendedName>
    </component>
</protein>
<comment type="pathway">
    <text evidence="6">Sulfur metabolism; glutathione metabolism.</text>
</comment>
<dbReference type="RefSeq" id="WP_093312915.1">
    <property type="nucleotide sequence ID" value="NZ_FNPV01000004.1"/>
</dbReference>
<sequence length="535" mass="58749">MNFSSLEYPYPSKRNLLYGQKGMVASSQPLAAQAGLDMLKKGGNAIDAAIATAACLTVVEPTSNGIGGDAFALVWAENDLHGLNASGPAPANLSLEYFEKQGLKEMPVYGTTPITVPGAPAAWAELSERFGNLSLKTVMKPAIHYAREGFPVTPATAYYWKKAYKNALKNYQGEVFKHWFDVFAPQGRAPEPGEIWKSEDHATTLEIIAATMSRDFYEGNIAKAIDEFLSKHHGKLKKEDLESYQVRWEKPISVHYRGYDVWEIPPNGQGLVALQALSILEGLELDTEENGQAVHRIIESLKLAFTDGKTYIADPDHMPTSVESLLSKEYIESRRAMISENALLPEPGMPPRGGTVYLATADGEGNMVSMIQSNYMGFGSGVVIPGTGIALHNRGHNFSLDPRHPNALAPGKRPYHTIIPGFLTKKKKPLGPFGVMGGFMQPQGHLQVITKLIDFQLNPQAALDAPRWQWLGGKKIEVEQNYPELLIQQLVEKGHEISIQRERGNFGRGQIILRNESGVLCGATEPRTDGCVAVW</sequence>
<dbReference type="EC" id="3.4.19.13" evidence="6"/>
<comment type="subunit">
    <text evidence="6">This enzyme consists of two polypeptide chains, which are synthesized in precursor form from a single polypeptide.</text>
</comment>
<dbReference type="UniPathway" id="UPA00204"/>
<evidence type="ECO:0000313" key="8">
    <source>
        <dbReference type="Proteomes" id="UP000199230"/>
    </source>
</evidence>
<organism evidence="7 8">
    <name type="scientific">Tindallia californiensis</name>
    <dbReference type="NCBI Taxonomy" id="159292"/>
    <lineage>
        <taxon>Bacteria</taxon>
        <taxon>Bacillati</taxon>
        <taxon>Bacillota</taxon>
        <taxon>Clostridia</taxon>
        <taxon>Peptostreptococcales</taxon>
        <taxon>Tindalliaceae</taxon>
        <taxon>Tindallia</taxon>
    </lineage>
</organism>
<comment type="catalytic activity">
    <reaction evidence="2 6">
        <text>glutathione + H2O = L-cysteinylglycine + L-glutamate</text>
        <dbReference type="Rhea" id="RHEA:28807"/>
        <dbReference type="ChEBI" id="CHEBI:15377"/>
        <dbReference type="ChEBI" id="CHEBI:29985"/>
        <dbReference type="ChEBI" id="CHEBI:57925"/>
        <dbReference type="ChEBI" id="CHEBI:61694"/>
        <dbReference type="EC" id="3.4.19.13"/>
    </reaction>
</comment>
<dbReference type="Proteomes" id="UP000199230">
    <property type="component" value="Unassembled WGS sequence"/>
</dbReference>
<evidence type="ECO:0000256" key="4">
    <source>
        <dbReference type="PIRSR" id="PIRSR600101-1"/>
    </source>
</evidence>
<dbReference type="GO" id="GO:0006751">
    <property type="term" value="P:glutathione catabolic process"/>
    <property type="evidence" value="ECO:0007669"/>
    <property type="project" value="UniProtKB-UniRule"/>
</dbReference>
<dbReference type="GO" id="GO:0103068">
    <property type="term" value="F:leukotriene C4 gamma-glutamyl transferase activity"/>
    <property type="evidence" value="ECO:0007669"/>
    <property type="project" value="UniProtKB-EC"/>
</dbReference>
<comment type="catalytic activity">
    <reaction evidence="3 6">
        <text>an N-terminal (5-L-glutamyl)-[peptide] + an alpha-amino acid = 5-L-glutamyl amino acid + an N-terminal L-alpha-aminoacyl-[peptide]</text>
        <dbReference type="Rhea" id="RHEA:23904"/>
        <dbReference type="Rhea" id="RHEA-COMP:9780"/>
        <dbReference type="Rhea" id="RHEA-COMP:9795"/>
        <dbReference type="ChEBI" id="CHEBI:77644"/>
        <dbReference type="ChEBI" id="CHEBI:78597"/>
        <dbReference type="ChEBI" id="CHEBI:78599"/>
        <dbReference type="ChEBI" id="CHEBI:78608"/>
        <dbReference type="EC" id="2.3.2.2"/>
    </reaction>
</comment>
<dbReference type="GO" id="GO:0036374">
    <property type="term" value="F:glutathione hydrolase activity"/>
    <property type="evidence" value="ECO:0007669"/>
    <property type="project" value="UniProtKB-UniRule"/>
</dbReference>
<evidence type="ECO:0000256" key="3">
    <source>
        <dbReference type="ARBA" id="ARBA00047417"/>
    </source>
</evidence>
<dbReference type="EMBL" id="FNPV01000004">
    <property type="protein sequence ID" value="SDY80814.1"/>
    <property type="molecule type" value="Genomic_DNA"/>
</dbReference>
<dbReference type="PANTHER" id="PTHR43881:SF1">
    <property type="entry name" value="GAMMA-GLUTAMYLTRANSPEPTIDASE (AFU_ORTHOLOGUE AFUA_4G13580)"/>
    <property type="match status" value="1"/>
</dbReference>
<dbReference type="InterPro" id="IPR000101">
    <property type="entry name" value="GGT_peptidase"/>
</dbReference>
<dbReference type="InterPro" id="IPR029055">
    <property type="entry name" value="Ntn_hydrolases_N"/>
</dbReference>
<dbReference type="PRINTS" id="PR01210">
    <property type="entry name" value="GGTRANSPTASE"/>
</dbReference>
<keyword evidence="6" id="KW-0317">Glutathione biosynthesis</keyword>
<dbReference type="EC" id="2.3.2.2" evidence="6"/>
<dbReference type="OrthoDB" id="9781342at2"/>
<feature type="active site" description="Nucleophile" evidence="4">
    <location>
        <position position="355"/>
    </location>
</feature>
<dbReference type="InterPro" id="IPR043137">
    <property type="entry name" value="GGT_ssub_C"/>
</dbReference>
<evidence type="ECO:0000256" key="2">
    <source>
        <dbReference type="ARBA" id="ARBA00001089"/>
    </source>
</evidence>
<keyword evidence="6" id="KW-0865">Zymogen</keyword>
<evidence type="ECO:0000313" key="7">
    <source>
        <dbReference type="EMBL" id="SDY80814.1"/>
    </source>
</evidence>
<reference evidence="7 8" key="1">
    <citation type="submission" date="2016-10" db="EMBL/GenBank/DDBJ databases">
        <authorList>
            <person name="de Groot N.N."/>
        </authorList>
    </citation>
    <scope>NUCLEOTIDE SEQUENCE [LARGE SCALE GENOMIC DNA]</scope>
    <source>
        <strain evidence="7 8">APO</strain>
    </source>
</reference>
<name>A0A1H3MWH4_9FIRM</name>
<comment type="similarity">
    <text evidence="6">Belongs to the gamma-glutamyltransferase family.</text>
</comment>
<keyword evidence="6" id="KW-0012">Acyltransferase</keyword>
<keyword evidence="6 7" id="KW-0378">Hydrolase</keyword>
<dbReference type="SUPFAM" id="SSF56235">
    <property type="entry name" value="N-terminal nucleophile aminohydrolases (Ntn hydrolases)"/>
    <property type="match status" value="1"/>
</dbReference>
<dbReference type="AlphaFoldDB" id="A0A1H3MWH4"/>
<dbReference type="InterPro" id="IPR043138">
    <property type="entry name" value="GGT_lsub"/>
</dbReference>
<comment type="catalytic activity">
    <reaction evidence="1 6">
        <text>an S-substituted glutathione + H2O = an S-substituted L-cysteinylglycine + L-glutamate</text>
        <dbReference type="Rhea" id="RHEA:59468"/>
        <dbReference type="ChEBI" id="CHEBI:15377"/>
        <dbReference type="ChEBI" id="CHEBI:29985"/>
        <dbReference type="ChEBI" id="CHEBI:90779"/>
        <dbReference type="ChEBI" id="CHEBI:143103"/>
        <dbReference type="EC" id="3.4.19.13"/>
    </reaction>
</comment>
<gene>
    <name evidence="7" type="ORF">SAMN05192546_104303</name>
</gene>
<evidence type="ECO:0000256" key="6">
    <source>
        <dbReference type="RuleBase" id="RU368036"/>
    </source>
</evidence>
<dbReference type="GO" id="GO:0006750">
    <property type="term" value="P:glutathione biosynthetic process"/>
    <property type="evidence" value="ECO:0007669"/>
    <property type="project" value="UniProtKB-KW"/>
</dbReference>
<evidence type="ECO:0000256" key="1">
    <source>
        <dbReference type="ARBA" id="ARBA00001049"/>
    </source>
</evidence>
<keyword evidence="6" id="KW-0808">Transferase</keyword>
<proteinExistence type="inferred from homology"/>
<evidence type="ECO:0000256" key="5">
    <source>
        <dbReference type="PIRSR" id="PIRSR600101-2"/>
    </source>
</evidence>
<accession>A0A1H3MWH4</accession>
<dbReference type="InterPro" id="IPR052896">
    <property type="entry name" value="GGT-like_enzyme"/>
</dbReference>
<dbReference type="STRING" id="159292.SAMN05192546_104303"/>
<dbReference type="Gene3D" id="1.10.246.130">
    <property type="match status" value="1"/>
</dbReference>
<dbReference type="Pfam" id="PF01019">
    <property type="entry name" value="G_glu_transpept"/>
    <property type="match status" value="1"/>
</dbReference>
<comment type="PTM">
    <text evidence="6">Cleaved by autocatalysis into a large and a small subunit.</text>
</comment>
<keyword evidence="8" id="KW-1185">Reference proteome</keyword>
<dbReference type="PANTHER" id="PTHR43881">
    <property type="entry name" value="GAMMA-GLUTAMYLTRANSPEPTIDASE (AFU_ORTHOLOGUE AFUA_4G13580)"/>
    <property type="match status" value="1"/>
</dbReference>
<feature type="binding site" evidence="5">
    <location>
        <position position="438"/>
    </location>
    <ligand>
        <name>L-glutamate</name>
        <dbReference type="ChEBI" id="CHEBI:29985"/>
    </ligand>
</feature>
<dbReference type="NCBIfam" id="TIGR00066">
    <property type="entry name" value="g_glut_trans"/>
    <property type="match status" value="1"/>
</dbReference>